<dbReference type="EMBL" id="BEZZ01001565">
    <property type="protein sequence ID" value="GCC19545.1"/>
    <property type="molecule type" value="Genomic_DNA"/>
</dbReference>
<comment type="caution">
    <text evidence="1">The sequence shown here is derived from an EMBL/GenBank/DDBJ whole genome shotgun (WGS) entry which is preliminary data.</text>
</comment>
<name>A0A401RN02_CHIPU</name>
<sequence>MTRDSKHSALWRIGPVESGVWAYTLKTAPAAVCSWYFVEIGVSAVWNLGLVQSGDKSVQSGDSAQSDLDNVTGVVLETETAAAWRLGLVQCGDWSPSVLDARSGAVWTLTRNNLGTGSNVVWRLGPE</sequence>
<gene>
    <name evidence="1" type="ORF">chiPu_0018408</name>
</gene>
<reference evidence="1 2" key="1">
    <citation type="journal article" date="2018" name="Nat. Ecol. Evol.">
        <title>Shark genomes provide insights into elasmobranch evolution and the origin of vertebrates.</title>
        <authorList>
            <person name="Hara Y"/>
            <person name="Yamaguchi K"/>
            <person name="Onimaru K"/>
            <person name="Kadota M"/>
            <person name="Koyanagi M"/>
            <person name="Keeley SD"/>
            <person name="Tatsumi K"/>
            <person name="Tanaka K"/>
            <person name="Motone F"/>
            <person name="Kageyama Y"/>
            <person name="Nozu R"/>
            <person name="Adachi N"/>
            <person name="Nishimura O"/>
            <person name="Nakagawa R"/>
            <person name="Tanegashima C"/>
            <person name="Kiyatake I"/>
            <person name="Matsumoto R"/>
            <person name="Murakumo K"/>
            <person name="Nishida K"/>
            <person name="Terakita A"/>
            <person name="Kuratani S"/>
            <person name="Sato K"/>
            <person name="Hyodo S Kuraku.S."/>
        </authorList>
    </citation>
    <scope>NUCLEOTIDE SEQUENCE [LARGE SCALE GENOMIC DNA]</scope>
</reference>
<organism evidence="1 2">
    <name type="scientific">Chiloscyllium punctatum</name>
    <name type="common">Brownbanded bambooshark</name>
    <name type="synonym">Hemiscyllium punctatum</name>
    <dbReference type="NCBI Taxonomy" id="137246"/>
    <lineage>
        <taxon>Eukaryota</taxon>
        <taxon>Metazoa</taxon>
        <taxon>Chordata</taxon>
        <taxon>Craniata</taxon>
        <taxon>Vertebrata</taxon>
        <taxon>Chondrichthyes</taxon>
        <taxon>Elasmobranchii</taxon>
        <taxon>Galeomorphii</taxon>
        <taxon>Galeoidea</taxon>
        <taxon>Orectolobiformes</taxon>
        <taxon>Hemiscylliidae</taxon>
        <taxon>Chiloscyllium</taxon>
    </lineage>
</organism>
<keyword evidence="2" id="KW-1185">Reference proteome</keyword>
<protein>
    <submittedName>
        <fullName evidence="1">Uncharacterized protein</fullName>
    </submittedName>
</protein>
<dbReference type="AlphaFoldDB" id="A0A401RN02"/>
<dbReference type="Proteomes" id="UP000287033">
    <property type="component" value="Unassembled WGS sequence"/>
</dbReference>
<evidence type="ECO:0000313" key="1">
    <source>
        <dbReference type="EMBL" id="GCC19545.1"/>
    </source>
</evidence>
<evidence type="ECO:0000313" key="2">
    <source>
        <dbReference type="Proteomes" id="UP000287033"/>
    </source>
</evidence>
<proteinExistence type="predicted"/>
<accession>A0A401RN02</accession>